<evidence type="ECO:0000256" key="3">
    <source>
        <dbReference type="ARBA" id="ARBA00022475"/>
    </source>
</evidence>
<dbReference type="PROSITE" id="PS50928">
    <property type="entry name" value="ABC_TM1"/>
    <property type="match status" value="1"/>
</dbReference>
<dbReference type="CDD" id="cd06261">
    <property type="entry name" value="TM_PBP2"/>
    <property type="match status" value="1"/>
</dbReference>
<dbReference type="SUPFAM" id="SSF161098">
    <property type="entry name" value="MetI-like"/>
    <property type="match status" value="1"/>
</dbReference>
<sequence>MKTLKRRENIKGWSISSVYLVYTAIFWGYPFVWLFILALSKWNFLTPRRFIWFNNFIKLFMDDDFWRVVINTFNFMLYFIPMVLILSMLFALALTKVKYFKTFFMLSFLVAYVSSGVAYSIIFSKLFAVNGPLNKLTYSLFGVTIPWFSQPQLAILSIAMMVTWKFIGYYGLILYSGLVAIPKALYEAAELDGATRWIKFWKITLPLLNPSLVMVLVLCISLTFGIFTEPFLITGGGPMKRTYTFQMMIYTNAFQKLNPGYASALAIVTALISFGCVILTRKLIEREVSYS</sequence>
<evidence type="ECO:0000256" key="5">
    <source>
        <dbReference type="ARBA" id="ARBA00022989"/>
    </source>
</evidence>
<keyword evidence="2 7" id="KW-0813">Transport</keyword>
<dbReference type="Proteomes" id="UP000035159">
    <property type="component" value="Chromosome"/>
</dbReference>
<organism evidence="9 10">
    <name type="scientific">Kosmotoga pacifica</name>
    <dbReference type="NCBI Taxonomy" id="1330330"/>
    <lineage>
        <taxon>Bacteria</taxon>
        <taxon>Thermotogati</taxon>
        <taxon>Thermotogota</taxon>
        <taxon>Thermotogae</taxon>
        <taxon>Kosmotogales</taxon>
        <taxon>Kosmotogaceae</taxon>
        <taxon>Kosmotoga</taxon>
    </lineage>
</organism>
<feature type="transmembrane region" description="Helical" evidence="7">
    <location>
        <begin position="20"/>
        <end position="39"/>
    </location>
</feature>
<proteinExistence type="inferred from homology"/>
<keyword evidence="4 7" id="KW-0812">Transmembrane</keyword>
<dbReference type="PATRIC" id="fig|1330330.3.peg.1090"/>
<dbReference type="Pfam" id="PF00528">
    <property type="entry name" value="BPD_transp_1"/>
    <property type="match status" value="1"/>
</dbReference>
<dbReference type="InterPro" id="IPR035906">
    <property type="entry name" value="MetI-like_sf"/>
</dbReference>
<keyword evidence="10" id="KW-1185">Reference proteome</keyword>
<reference evidence="9 10" key="1">
    <citation type="submission" date="2015-04" db="EMBL/GenBank/DDBJ databases">
        <title>Complete Genome Sequence of Kosmotoga pacifica SLHLJ1.</title>
        <authorList>
            <person name="Jiang L.J."/>
            <person name="Shao Z.Z."/>
            <person name="Jebbar M."/>
        </authorList>
    </citation>
    <scope>NUCLEOTIDE SEQUENCE [LARGE SCALE GENOMIC DNA]</scope>
    <source>
        <strain evidence="9 10">SLHLJ1</strain>
    </source>
</reference>
<keyword evidence="5 7" id="KW-1133">Transmembrane helix</keyword>
<name>A0A0G2ZFF2_9BACT</name>
<dbReference type="EMBL" id="CP011232">
    <property type="protein sequence ID" value="AKI98279.1"/>
    <property type="molecule type" value="Genomic_DNA"/>
</dbReference>
<comment type="similarity">
    <text evidence="7">Belongs to the binding-protein-dependent transport system permease family.</text>
</comment>
<dbReference type="AlphaFoldDB" id="A0A0G2ZFF2"/>
<dbReference type="RefSeq" id="WP_047755471.1">
    <property type="nucleotide sequence ID" value="NZ_CAJUHA010000016.1"/>
</dbReference>
<evidence type="ECO:0000256" key="1">
    <source>
        <dbReference type="ARBA" id="ARBA00004651"/>
    </source>
</evidence>
<keyword evidence="6 7" id="KW-0472">Membrane</keyword>
<dbReference type="STRING" id="1330330.IX53_05430"/>
<evidence type="ECO:0000256" key="7">
    <source>
        <dbReference type="RuleBase" id="RU363032"/>
    </source>
</evidence>
<evidence type="ECO:0000259" key="8">
    <source>
        <dbReference type="PROSITE" id="PS50928"/>
    </source>
</evidence>
<evidence type="ECO:0000313" key="10">
    <source>
        <dbReference type="Proteomes" id="UP000035159"/>
    </source>
</evidence>
<dbReference type="InterPro" id="IPR000515">
    <property type="entry name" value="MetI-like"/>
</dbReference>
<protein>
    <submittedName>
        <fullName evidence="9">Sugar ABC transporter permease</fullName>
    </submittedName>
</protein>
<accession>A0A0G2ZFF2</accession>
<dbReference type="Gene3D" id="1.10.3720.10">
    <property type="entry name" value="MetI-like"/>
    <property type="match status" value="1"/>
</dbReference>
<feature type="transmembrane region" description="Helical" evidence="7">
    <location>
        <begin position="260"/>
        <end position="280"/>
    </location>
</feature>
<evidence type="ECO:0000256" key="2">
    <source>
        <dbReference type="ARBA" id="ARBA00022448"/>
    </source>
</evidence>
<evidence type="ECO:0000256" key="4">
    <source>
        <dbReference type="ARBA" id="ARBA00022692"/>
    </source>
</evidence>
<feature type="transmembrane region" description="Helical" evidence="7">
    <location>
        <begin position="207"/>
        <end position="227"/>
    </location>
</feature>
<dbReference type="InterPro" id="IPR050809">
    <property type="entry name" value="UgpAE/MalFG_permease"/>
</dbReference>
<feature type="transmembrane region" description="Helical" evidence="7">
    <location>
        <begin position="75"/>
        <end position="95"/>
    </location>
</feature>
<feature type="transmembrane region" description="Helical" evidence="7">
    <location>
        <begin position="166"/>
        <end position="186"/>
    </location>
</feature>
<dbReference type="GO" id="GO:0005886">
    <property type="term" value="C:plasma membrane"/>
    <property type="evidence" value="ECO:0007669"/>
    <property type="project" value="UniProtKB-SubCell"/>
</dbReference>
<feature type="transmembrane region" description="Helical" evidence="7">
    <location>
        <begin position="102"/>
        <end position="122"/>
    </location>
</feature>
<dbReference type="KEGG" id="kpf:IX53_05430"/>
<dbReference type="PANTHER" id="PTHR43227">
    <property type="entry name" value="BLL4140 PROTEIN"/>
    <property type="match status" value="1"/>
</dbReference>
<keyword evidence="3" id="KW-1003">Cell membrane</keyword>
<feature type="domain" description="ABC transmembrane type-1" evidence="8">
    <location>
        <begin position="69"/>
        <end position="280"/>
    </location>
</feature>
<evidence type="ECO:0000256" key="6">
    <source>
        <dbReference type="ARBA" id="ARBA00023136"/>
    </source>
</evidence>
<evidence type="ECO:0000313" key="9">
    <source>
        <dbReference type="EMBL" id="AKI98279.1"/>
    </source>
</evidence>
<dbReference type="GO" id="GO:0055085">
    <property type="term" value="P:transmembrane transport"/>
    <property type="evidence" value="ECO:0007669"/>
    <property type="project" value="InterPro"/>
</dbReference>
<gene>
    <name evidence="9" type="ORF">IX53_05430</name>
</gene>
<comment type="subcellular location">
    <subcellularLocation>
        <location evidence="1 7">Cell membrane</location>
        <topology evidence="1 7">Multi-pass membrane protein</topology>
    </subcellularLocation>
</comment>
<dbReference type="PANTHER" id="PTHR43227:SF11">
    <property type="entry name" value="BLL4140 PROTEIN"/>
    <property type="match status" value="1"/>
</dbReference>